<evidence type="ECO:0000256" key="11">
    <source>
        <dbReference type="RuleBase" id="RU361175"/>
    </source>
</evidence>
<accession>A0A3N1CUT8</accession>
<dbReference type="PRINTS" id="PR00131">
    <property type="entry name" value="GLHYDRLASE1"/>
</dbReference>
<keyword evidence="5" id="KW-0136">Cellulose degradation</keyword>
<name>A0A3N1CUT8_9ACTN</name>
<evidence type="ECO:0000313" key="12">
    <source>
        <dbReference type="EMBL" id="ROO85062.1"/>
    </source>
</evidence>
<dbReference type="InterPro" id="IPR017736">
    <property type="entry name" value="Glyco_hydro_1_beta-glucosidase"/>
</dbReference>
<dbReference type="AlphaFoldDB" id="A0A3N1CUT8"/>
<dbReference type="Gene3D" id="3.20.20.80">
    <property type="entry name" value="Glycosidases"/>
    <property type="match status" value="1"/>
</dbReference>
<dbReference type="GO" id="GO:0005829">
    <property type="term" value="C:cytosol"/>
    <property type="evidence" value="ECO:0007669"/>
    <property type="project" value="TreeGrafter"/>
</dbReference>
<dbReference type="RefSeq" id="WP_246052744.1">
    <property type="nucleotide sequence ID" value="NZ_RJKE01000001.1"/>
</dbReference>
<dbReference type="EC" id="3.2.1.21" evidence="3 11"/>
<dbReference type="FunFam" id="3.20.20.80:FF:000004">
    <property type="entry name" value="Beta-glucosidase 6-phospho-beta-glucosidase"/>
    <property type="match status" value="1"/>
</dbReference>
<evidence type="ECO:0000256" key="9">
    <source>
        <dbReference type="PIRSR" id="PIRSR617736-1"/>
    </source>
</evidence>
<evidence type="ECO:0000256" key="8">
    <source>
        <dbReference type="ARBA" id="ARBA00023326"/>
    </source>
</evidence>
<evidence type="ECO:0000256" key="1">
    <source>
        <dbReference type="ARBA" id="ARBA00000448"/>
    </source>
</evidence>
<feature type="active site" description="Proton donor" evidence="9">
    <location>
        <position position="175"/>
    </location>
</feature>
<dbReference type="NCBIfam" id="TIGR03356">
    <property type="entry name" value="BGL"/>
    <property type="match status" value="1"/>
</dbReference>
<evidence type="ECO:0000256" key="6">
    <source>
        <dbReference type="ARBA" id="ARBA00023277"/>
    </source>
</evidence>
<dbReference type="EMBL" id="RJKE01000001">
    <property type="protein sequence ID" value="ROO85062.1"/>
    <property type="molecule type" value="Genomic_DNA"/>
</dbReference>
<dbReference type="SUPFAM" id="SSF51445">
    <property type="entry name" value="(Trans)glycosidases"/>
    <property type="match status" value="1"/>
</dbReference>
<dbReference type="InterPro" id="IPR001360">
    <property type="entry name" value="Glyco_hydro_1"/>
</dbReference>
<dbReference type="GO" id="GO:0030245">
    <property type="term" value="P:cellulose catabolic process"/>
    <property type="evidence" value="ECO:0007669"/>
    <property type="project" value="UniProtKB-KW"/>
</dbReference>
<feature type="binding site" evidence="10">
    <location>
        <position position="130"/>
    </location>
    <ligand>
        <name>substrate</name>
    </ligand>
</feature>
<gene>
    <name evidence="12" type="ORF">EDD29_2597</name>
</gene>
<dbReference type="InterPro" id="IPR017853">
    <property type="entry name" value="GH"/>
</dbReference>
<keyword evidence="13" id="KW-1185">Reference proteome</keyword>
<comment type="catalytic activity">
    <reaction evidence="1 11">
        <text>Hydrolysis of terminal, non-reducing beta-D-glucosyl residues with release of beta-D-glucose.</text>
        <dbReference type="EC" id="3.2.1.21"/>
    </reaction>
</comment>
<sequence>MIPPKGKPLSDFPSLPPGFRFGTSTAAYQIEGAATEDGRGPSIWDEFCARPGTIADGSSGAVAADHYHRYAEDVALLKGLGAHGYRLSVAWPRVQPAGEGTPNPKGLDFYDRLLDALVEAGIEPMVTLYHWDLPQALEERGGWLDRATAERFAEYAGHVAARLGDRVAHWVPVNEPNVTALLGYALTAMAPARGLSFDALPAVHHQLLGHGLTVQSLRASGAASIGTATNHTPVWPASDDPADHEAAAFYDLLWNRLVADPILLGAYPDGFAELMPGPVADDLKIIASPLDFYGANYYNPTAIQAPGKPSAPATATAAGHVEVPSDLPFQFAPMTGHPRTDFGWPVVPEGLYELIMQLRERYPSMPPLYITEQGCAYNTPPDADGVVDDSARVAYYDAHLREVARAIADGADVRAYYAWSLLDNFEWAEGLTQRFGLVWTDYETLRRTPKRSYHWFAELIAAQRA</sequence>
<dbReference type="PANTHER" id="PTHR10353">
    <property type="entry name" value="GLYCOSYL HYDROLASE"/>
    <property type="match status" value="1"/>
</dbReference>
<proteinExistence type="inferred from homology"/>
<feature type="binding site" evidence="10">
    <location>
        <position position="29"/>
    </location>
    <ligand>
        <name>substrate</name>
    </ligand>
</feature>
<feature type="active site" description="Nucleophile" evidence="9">
    <location>
        <position position="372"/>
    </location>
</feature>
<evidence type="ECO:0000256" key="5">
    <source>
        <dbReference type="ARBA" id="ARBA00023001"/>
    </source>
</evidence>
<dbReference type="Pfam" id="PF00232">
    <property type="entry name" value="Glyco_hydro_1"/>
    <property type="match status" value="1"/>
</dbReference>
<feature type="binding site" evidence="10">
    <location>
        <position position="174"/>
    </location>
    <ligand>
        <name>substrate</name>
    </ligand>
</feature>
<dbReference type="InterPro" id="IPR033132">
    <property type="entry name" value="GH_1_N_CS"/>
</dbReference>
<dbReference type="PROSITE" id="PS00653">
    <property type="entry name" value="GLYCOSYL_HYDROL_F1_2"/>
    <property type="match status" value="1"/>
</dbReference>
<protein>
    <recommendedName>
        <fullName evidence="3 11">Beta-glucosidase</fullName>
        <ecNumber evidence="3 11">3.2.1.21</ecNumber>
    </recommendedName>
</protein>
<keyword evidence="7 11" id="KW-0326">Glycosidase</keyword>
<feature type="binding site" evidence="10">
    <location>
        <position position="298"/>
    </location>
    <ligand>
        <name>substrate</name>
    </ligand>
</feature>
<reference evidence="12 13" key="1">
    <citation type="submission" date="2018-11" db="EMBL/GenBank/DDBJ databases">
        <title>Sequencing the genomes of 1000 actinobacteria strains.</title>
        <authorList>
            <person name="Klenk H.-P."/>
        </authorList>
    </citation>
    <scope>NUCLEOTIDE SEQUENCE [LARGE SCALE GENOMIC DNA]</scope>
    <source>
        <strain evidence="12 13">DSM 44254</strain>
    </source>
</reference>
<comment type="similarity">
    <text evidence="2 11">Belongs to the glycosyl hydrolase 1 family.</text>
</comment>
<keyword evidence="4 11" id="KW-0378">Hydrolase</keyword>
<feature type="binding site" evidence="10">
    <location>
        <begin position="426"/>
        <end position="427"/>
    </location>
    <ligand>
        <name>substrate</name>
    </ligand>
</feature>
<evidence type="ECO:0000256" key="4">
    <source>
        <dbReference type="ARBA" id="ARBA00022801"/>
    </source>
</evidence>
<evidence type="ECO:0000256" key="10">
    <source>
        <dbReference type="PIRSR" id="PIRSR617736-2"/>
    </source>
</evidence>
<evidence type="ECO:0000313" key="13">
    <source>
        <dbReference type="Proteomes" id="UP000272400"/>
    </source>
</evidence>
<evidence type="ECO:0000256" key="2">
    <source>
        <dbReference type="ARBA" id="ARBA00010838"/>
    </source>
</evidence>
<feature type="binding site" evidence="10">
    <location>
        <position position="419"/>
    </location>
    <ligand>
        <name>substrate</name>
    </ligand>
</feature>
<dbReference type="PANTHER" id="PTHR10353:SF36">
    <property type="entry name" value="LP05116P"/>
    <property type="match status" value="1"/>
</dbReference>
<dbReference type="Proteomes" id="UP000272400">
    <property type="component" value="Unassembled WGS sequence"/>
</dbReference>
<evidence type="ECO:0000256" key="3">
    <source>
        <dbReference type="ARBA" id="ARBA00012744"/>
    </source>
</evidence>
<keyword evidence="6" id="KW-0119">Carbohydrate metabolism</keyword>
<organism evidence="12 13">
    <name type="scientific">Actinocorallia herbida</name>
    <dbReference type="NCBI Taxonomy" id="58109"/>
    <lineage>
        <taxon>Bacteria</taxon>
        <taxon>Bacillati</taxon>
        <taxon>Actinomycetota</taxon>
        <taxon>Actinomycetes</taxon>
        <taxon>Streptosporangiales</taxon>
        <taxon>Thermomonosporaceae</taxon>
        <taxon>Actinocorallia</taxon>
    </lineage>
</organism>
<comment type="caution">
    <text evidence="12">The sequence shown here is derived from an EMBL/GenBank/DDBJ whole genome shotgun (WGS) entry which is preliminary data.</text>
</comment>
<keyword evidence="8" id="KW-0624">Polysaccharide degradation</keyword>
<dbReference type="GO" id="GO:0008422">
    <property type="term" value="F:beta-glucosidase activity"/>
    <property type="evidence" value="ECO:0007669"/>
    <property type="project" value="UniProtKB-EC"/>
</dbReference>
<evidence type="ECO:0000256" key="7">
    <source>
        <dbReference type="ARBA" id="ARBA00023295"/>
    </source>
</evidence>